<feature type="signal peptide" evidence="2">
    <location>
        <begin position="1"/>
        <end position="23"/>
    </location>
</feature>
<evidence type="ECO:0000313" key="4">
    <source>
        <dbReference type="EMBL" id="CAH2404622.1"/>
    </source>
</evidence>
<protein>
    <submittedName>
        <fullName evidence="4">Membrane protein</fullName>
    </submittedName>
</protein>
<dbReference type="PANTHER" id="PTHR38593:SF1">
    <property type="entry name" value="BLR2558 PROTEIN"/>
    <property type="match status" value="1"/>
</dbReference>
<gene>
    <name evidence="4" type="ORF">MES5069_430036</name>
</gene>
<dbReference type="PANTHER" id="PTHR38593">
    <property type="entry name" value="BLR2558 PROTEIN"/>
    <property type="match status" value="1"/>
</dbReference>
<keyword evidence="2" id="KW-0732">Signal</keyword>
<feature type="chain" id="PRO_5046847288" evidence="2">
    <location>
        <begin position="24"/>
        <end position="251"/>
    </location>
</feature>
<reference evidence="4 5" key="1">
    <citation type="submission" date="2022-03" db="EMBL/GenBank/DDBJ databases">
        <authorList>
            <person name="Brunel B."/>
        </authorList>
    </citation>
    <scope>NUCLEOTIDE SEQUENCE [LARGE SCALE GENOMIC DNA]</scope>
    <source>
        <strain evidence="4">STM5069sample</strain>
    </source>
</reference>
<comment type="caution">
    <text evidence="4">The sequence shown here is derived from an EMBL/GenBank/DDBJ whole genome shotgun (WGS) entry which is preliminary data.</text>
</comment>
<evidence type="ECO:0000256" key="1">
    <source>
        <dbReference type="SAM" id="MobiDB-lite"/>
    </source>
</evidence>
<proteinExistence type="predicted"/>
<dbReference type="RefSeq" id="WP_254020071.1">
    <property type="nucleotide sequence ID" value="NZ_CAKXZT010000139.1"/>
</dbReference>
<dbReference type="Gene3D" id="1.20.1260.10">
    <property type="match status" value="1"/>
</dbReference>
<evidence type="ECO:0000256" key="2">
    <source>
        <dbReference type="SAM" id="SignalP"/>
    </source>
</evidence>
<evidence type="ECO:0000313" key="5">
    <source>
        <dbReference type="Proteomes" id="UP001153050"/>
    </source>
</evidence>
<feature type="domain" description="DUF4142" evidence="3">
    <location>
        <begin position="26"/>
        <end position="160"/>
    </location>
</feature>
<feature type="region of interest" description="Disordered" evidence="1">
    <location>
        <begin position="165"/>
        <end position="201"/>
    </location>
</feature>
<evidence type="ECO:0000259" key="3">
    <source>
        <dbReference type="Pfam" id="PF13628"/>
    </source>
</evidence>
<dbReference type="InterPro" id="IPR025419">
    <property type="entry name" value="DUF4142"/>
</dbReference>
<name>A0ABM9E682_9HYPH</name>
<sequence>MKTSYLACLATATAIAFAMPAFTAEKAQDFVTKAAVGGMFEVDSSKVAQDKVSAQNVKDFAQKMIDDHGAANAKLESIAGEQKLQIPAGLDAPHRTDLQKLQDGNAPLDQSYVEMQRSAHADAISLFEEYAKDGDNAPLKAFAQETLPTLKMHKEMIEKIATTIGTDPSSATSSTTPAVKTTDTPSAAAPIPGANSFTEDQAKSRIQDAGYSNVSKLTKDDHGIWRGQASKDGKNTTVALDFQGNVIAGSN</sequence>
<dbReference type="Proteomes" id="UP001153050">
    <property type="component" value="Unassembled WGS sequence"/>
</dbReference>
<feature type="compositionally biased region" description="Low complexity" evidence="1">
    <location>
        <begin position="166"/>
        <end position="186"/>
    </location>
</feature>
<dbReference type="EMBL" id="CAKXZT010000139">
    <property type="protein sequence ID" value="CAH2404622.1"/>
    <property type="molecule type" value="Genomic_DNA"/>
</dbReference>
<keyword evidence="5" id="KW-1185">Reference proteome</keyword>
<dbReference type="InterPro" id="IPR012347">
    <property type="entry name" value="Ferritin-like"/>
</dbReference>
<accession>A0ABM9E682</accession>
<organism evidence="4 5">
    <name type="scientific">Mesorhizobium escarrei</name>
    <dbReference type="NCBI Taxonomy" id="666018"/>
    <lineage>
        <taxon>Bacteria</taxon>
        <taxon>Pseudomonadati</taxon>
        <taxon>Pseudomonadota</taxon>
        <taxon>Alphaproteobacteria</taxon>
        <taxon>Hyphomicrobiales</taxon>
        <taxon>Phyllobacteriaceae</taxon>
        <taxon>Mesorhizobium</taxon>
    </lineage>
</organism>
<dbReference type="Pfam" id="PF13628">
    <property type="entry name" value="DUF4142"/>
    <property type="match status" value="1"/>
</dbReference>